<feature type="domain" description="Thioredoxin" evidence="6">
    <location>
        <begin position="232"/>
        <end position="370"/>
    </location>
</feature>
<protein>
    <submittedName>
        <fullName evidence="7">AhpC/TSA family protein</fullName>
    </submittedName>
</protein>
<keyword evidence="5" id="KW-0732">Signal</keyword>
<dbReference type="GO" id="GO:0030313">
    <property type="term" value="C:cell envelope"/>
    <property type="evidence" value="ECO:0007669"/>
    <property type="project" value="UniProtKB-SubCell"/>
</dbReference>
<keyword evidence="3" id="KW-1015">Disulfide bond</keyword>
<dbReference type="GO" id="GO:0016209">
    <property type="term" value="F:antioxidant activity"/>
    <property type="evidence" value="ECO:0007669"/>
    <property type="project" value="InterPro"/>
</dbReference>
<dbReference type="PANTHER" id="PTHR42852:SF6">
    <property type="entry name" value="THIOL:DISULFIDE INTERCHANGE PROTEIN DSBE"/>
    <property type="match status" value="1"/>
</dbReference>
<comment type="subcellular location">
    <subcellularLocation>
        <location evidence="1">Cell envelope</location>
    </subcellularLocation>
</comment>
<dbReference type="PROSITE" id="PS51257">
    <property type="entry name" value="PROKAR_LIPOPROTEIN"/>
    <property type="match status" value="1"/>
</dbReference>
<dbReference type="CDD" id="cd02966">
    <property type="entry name" value="TlpA_like_family"/>
    <property type="match status" value="1"/>
</dbReference>
<dbReference type="Pfam" id="PF00578">
    <property type="entry name" value="AhpC-TSA"/>
    <property type="match status" value="1"/>
</dbReference>
<proteinExistence type="predicted"/>
<evidence type="ECO:0000313" key="7">
    <source>
        <dbReference type="EMBL" id="TFF37326.1"/>
    </source>
</evidence>
<evidence type="ECO:0000256" key="3">
    <source>
        <dbReference type="ARBA" id="ARBA00023157"/>
    </source>
</evidence>
<dbReference type="InterPro" id="IPR025380">
    <property type="entry name" value="DUF4369"/>
</dbReference>
<dbReference type="RefSeq" id="WP_133231185.1">
    <property type="nucleotide sequence ID" value="NZ_SOZE01000011.1"/>
</dbReference>
<evidence type="ECO:0000259" key="6">
    <source>
        <dbReference type="PROSITE" id="PS51352"/>
    </source>
</evidence>
<dbReference type="AlphaFoldDB" id="A0A4Y8SG07"/>
<dbReference type="SUPFAM" id="SSF52833">
    <property type="entry name" value="Thioredoxin-like"/>
    <property type="match status" value="1"/>
</dbReference>
<evidence type="ECO:0000256" key="1">
    <source>
        <dbReference type="ARBA" id="ARBA00004196"/>
    </source>
</evidence>
<dbReference type="InterPro" id="IPR036249">
    <property type="entry name" value="Thioredoxin-like_sf"/>
</dbReference>
<gene>
    <name evidence="7" type="ORF">E2R66_12905</name>
</gene>
<reference evidence="7 8" key="1">
    <citation type="journal article" date="2017" name="Int. J. Syst. Evol. Microbiol.">
        <title>Mucilaginibacterpsychrotolerans sp. nov., isolated from peatlands.</title>
        <authorList>
            <person name="Deng Y."/>
            <person name="Shen L."/>
            <person name="Xu B."/>
            <person name="Liu Y."/>
            <person name="Gu Z."/>
            <person name="Liu H."/>
            <person name="Zhou Y."/>
        </authorList>
    </citation>
    <scope>NUCLEOTIDE SEQUENCE [LARGE SCALE GENOMIC DNA]</scope>
    <source>
        <strain evidence="7 8">NH7-4</strain>
    </source>
</reference>
<name>A0A4Y8SG07_9SPHI</name>
<dbReference type="GO" id="GO:0017004">
    <property type="term" value="P:cytochrome complex assembly"/>
    <property type="evidence" value="ECO:0007669"/>
    <property type="project" value="UniProtKB-KW"/>
</dbReference>
<dbReference type="PROSITE" id="PS51352">
    <property type="entry name" value="THIOREDOXIN_2"/>
    <property type="match status" value="1"/>
</dbReference>
<dbReference type="EMBL" id="SOZE01000011">
    <property type="protein sequence ID" value="TFF37326.1"/>
    <property type="molecule type" value="Genomic_DNA"/>
</dbReference>
<keyword evidence="4" id="KW-0676">Redox-active center</keyword>
<evidence type="ECO:0000313" key="8">
    <source>
        <dbReference type="Proteomes" id="UP000297540"/>
    </source>
</evidence>
<dbReference type="InterPro" id="IPR013766">
    <property type="entry name" value="Thioredoxin_domain"/>
</dbReference>
<dbReference type="PANTHER" id="PTHR42852">
    <property type="entry name" value="THIOL:DISULFIDE INTERCHANGE PROTEIN DSBE"/>
    <property type="match status" value="1"/>
</dbReference>
<feature type="chain" id="PRO_5021384357" evidence="5">
    <location>
        <begin position="19"/>
        <end position="370"/>
    </location>
</feature>
<dbReference type="Gene3D" id="3.40.30.10">
    <property type="entry name" value="Glutaredoxin"/>
    <property type="match status" value="1"/>
</dbReference>
<evidence type="ECO:0000256" key="2">
    <source>
        <dbReference type="ARBA" id="ARBA00022748"/>
    </source>
</evidence>
<dbReference type="Pfam" id="PF14289">
    <property type="entry name" value="DUF4369"/>
    <property type="match status" value="1"/>
</dbReference>
<dbReference type="PROSITE" id="PS00194">
    <property type="entry name" value="THIOREDOXIN_1"/>
    <property type="match status" value="1"/>
</dbReference>
<dbReference type="OrthoDB" id="750178at2"/>
<keyword evidence="2" id="KW-0201">Cytochrome c-type biogenesis</keyword>
<accession>A0A4Y8SG07</accession>
<organism evidence="7 8">
    <name type="scientific">Mucilaginibacter psychrotolerans</name>
    <dbReference type="NCBI Taxonomy" id="1524096"/>
    <lineage>
        <taxon>Bacteria</taxon>
        <taxon>Pseudomonadati</taxon>
        <taxon>Bacteroidota</taxon>
        <taxon>Sphingobacteriia</taxon>
        <taxon>Sphingobacteriales</taxon>
        <taxon>Sphingobacteriaceae</taxon>
        <taxon>Mucilaginibacter</taxon>
    </lineage>
</organism>
<dbReference type="InterPro" id="IPR017937">
    <property type="entry name" value="Thioredoxin_CS"/>
</dbReference>
<evidence type="ECO:0000256" key="4">
    <source>
        <dbReference type="ARBA" id="ARBA00023284"/>
    </source>
</evidence>
<feature type="signal peptide" evidence="5">
    <location>
        <begin position="1"/>
        <end position="18"/>
    </location>
</feature>
<keyword evidence="8" id="KW-1185">Reference proteome</keyword>
<sequence length="370" mass="41093">MKIRLFAPLLFSAALFLASCKDSDSFTISGIIQNPGKTGKVYLLAADSAGVIPVDSVALDGGNFKFKHSTPYANLFKLSINGNIFDIVAQNGENIKLTTDLKDPAHAYEITGSETSGQIKEFNRISNFYGDKNSKLTEEYRAKSDSIGHESDSLLKIYMPVFQKNIDDNSQEVLKFVEKNKHSLAGFYAATSLDQFKYEQQLVAFADAIRGEFKDNPSVKAFVAQMDAVKPVSVGHKAPEFTMASIDGKQVKLSDYKGKYVMLDFWASWCAPCRRENPNVVKQYAKFHPKGFQILGISLDEEKGAWQGAIKADKLTWTHVSEMKRFEGPTERLYQISAIPSNYLIDPNGNIAAKNITGADLEAFLNKTFN</sequence>
<dbReference type="InterPro" id="IPR050553">
    <property type="entry name" value="Thioredoxin_ResA/DsbE_sf"/>
</dbReference>
<comment type="caution">
    <text evidence="7">The sequence shown here is derived from an EMBL/GenBank/DDBJ whole genome shotgun (WGS) entry which is preliminary data.</text>
</comment>
<dbReference type="GO" id="GO:0016491">
    <property type="term" value="F:oxidoreductase activity"/>
    <property type="evidence" value="ECO:0007669"/>
    <property type="project" value="InterPro"/>
</dbReference>
<evidence type="ECO:0000256" key="5">
    <source>
        <dbReference type="SAM" id="SignalP"/>
    </source>
</evidence>
<dbReference type="Proteomes" id="UP000297540">
    <property type="component" value="Unassembled WGS sequence"/>
</dbReference>
<dbReference type="InterPro" id="IPR000866">
    <property type="entry name" value="AhpC/TSA"/>
</dbReference>